<dbReference type="CDD" id="cd22284">
    <property type="entry name" value="HD_CCDC61_N"/>
    <property type="match status" value="1"/>
</dbReference>
<feature type="compositionally biased region" description="Low complexity" evidence="2">
    <location>
        <begin position="234"/>
        <end position="255"/>
    </location>
</feature>
<dbReference type="InParanoid" id="A2GBY3"/>
<protein>
    <submittedName>
        <fullName evidence="3">Uncharacterized protein</fullName>
    </submittedName>
</protein>
<feature type="compositionally biased region" description="Polar residues" evidence="2">
    <location>
        <begin position="203"/>
        <end position="221"/>
    </location>
</feature>
<evidence type="ECO:0000313" key="3">
    <source>
        <dbReference type="EMBL" id="EAX85332.1"/>
    </source>
</evidence>
<evidence type="ECO:0000256" key="1">
    <source>
        <dbReference type="SAM" id="Coils"/>
    </source>
</evidence>
<reference evidence="3" key="2">
    <citation type="journal article" date="2007" name="Science">
        <title>Draft genome sequence of the sexually transmitted pathogen Trichomonas vaginalis.</title>
        <authorList>
            <person name="Carlton J.M."/>
            <person name="Hirt R.P."/>
            <person name="Silva J.C."/>
            <person name="Delcher A.L."/>
            <person name="Schatz M."/>
            <person name="Zhao Q."/>
            <person name="Wortman J.R."/>
            <person name="Bidwell S.L."/>
            <person name="Alsmark U.C.M."/>
            <person name="Besteiro S."/>
            <person name="Sicheritz-Ponten T."/>
            <person name="Noel C.J."/>
            <person name="Dacks J.B."/>
            <person name="Foster P.G."/>
            <person name="Simillion C."/>
            <person name="Van de Peer Y."/>
            <person name="Miranda-Saavedra D."/>
            <person name="Barton G.J."/>
            <person name="Westrop G.D."/>
            <person name="Mueller S."/>
            <person name="Dessi D."/>
            <person name="Fiori P.L."/>
            <person name="Ren Q."/>
            <person name="Paulsen I."/>
            <person name="Zhang H."/>
            <person name="Bastida-Corcuera F.D."/>
            <person name="Simoes-Barbosa A."/>
            <person name="Brown M.T."/>
            <person name="Hayes R.D."/>
            <person name="Mukherjee M."/>
            <person name="Okumura C.Y."/>
            <person name="Schneider R."/>
            <person name="Smith A.J."/>
            <person name="Vanacova S."/>
            <person name="Villalvazo M."/>
            <person name="Haas B.J."/>
            <person name="Pertea M."/>
            <person name="Feldblyum T.V."/>
            <person name="Utterback T.R."/>
            <person name="Shu C.L."/>
            <person name="Osoegawa K."/>
            <person name="de Jong P.J."/>
            <person name="Hrdy I."/>
            <person name="Horvathova L."/>
            <person name="Zubacova Z."/>
            <person name="Dolezal P."/>
            <person name="Malik S.B."/>
            <person name="Logsdon J.M. Jr."/>
            <person name="Henze K."/>
            <person name="Gupta A."/>
            <person name="Wang C.C."/>
            <person name="Dunne R.L."/>
            <person name="Upcroft J.A."/>
            <person name="Upcroft P."/>
            <person name="White O."/>
            <person name="Salzberg S.L."/>
            <person name="Tang P."/>
            <person name="Chiu C.-H."/>
            <person name="Lee Y.-S."/>
            <person name="Embley T.M."/>
            <person name="Coombs G.H."/>
            <person name="Mottram J.C."/>
            <person name="Tachezy J."/>
            <person name="Fraser-Liggett C.M."/>
            <person name="Johnson P.J."/>
        </authorList>
    </citation>
    <scope>NUCLEOTIDE SEQUENCE [LARGE SCALE GENOMIC DNA]</scope>
    <source>
        <strain evidence="3">G3</strain>
    </source>
</reference>
<evidence type="ECO:0000256" key="2">
    <source>
        <dbReference type="SAM" id="MobiDB-lite"/>
    </source>
</evidence>
<feature type="coiled-coil region" evidence="1">
    <location>
        <begin position="163"/>
        <end position="201"/>
    </location>
</feature>
<dbReference type="AlphaFoldDB" id="A2GBY3"/>
<evidence type="ECO:0000313" key="4">
    <source>
        <dbReference type="Proteomes" id="UP000001542"/>
    </source>
</evidence>
<dbReference type="STRING" id="5722.A2GBY3"/>
<name>A2GBY3_TRIV3</name>
<gene>
    <name evidence="3" type="ORF">TVAG_022530</name>
</gene>
<dbReference type="VEuPathDB" id="TrichDB:TVAG_022530"/>
<dbReference type="EMBL" id="DS114979">
    <property type="protein sequence ID" value="EAX85332.1"/>
    <property type="molecule type" value="Genomic_DNA"/>
</dbReference>
<dbReference type="eggNOG" id="ENOG502QRAS">
    <property type="taxonomic scope" value="Eukaryota"/>
</dbReference>
<keyword evidence="1" id="KW-0175">Coiled coil</keyword>
<feature type="compositionally biased region" description="Polar residues" evidence="2">
    <location>
        <begin position="264"/>
        <end position="275"/>
    </location>
</feature>
<proteinExistence type="predicted"/>
<organism evidence="3 4">
    <name type="scientific">Trichomonas vaginalis (strain ATCC PRA-98 / G3)</name>
    <dbReference type="NCBI Taxonomy" id="412133"/>
    <lineage>
        <taxon>Eukaryota</taxon>
        <taxon>Metamonada</taxon>
        <taxon>Parabasalia</taxon>
        <taxon>Trichomonadida</taxon>
        <taxon>Trichomonadidae</taxon>
        <taxon>Trichomonas</taxon>
    </lineage>
</organism>
<dbReference type="SMR" id="A2GBY3"/>
<reference evidence="3" key="1">
    <citation type="submission" date="2006-10" db="EMBL/GenBank/DDBJ databases">
        <authorList>
            <person name="Amadeo P."/>
            <person name="Zhao Q."/>
            <person name="Wortman J."/>
            <person name="Fraser-Liggett C."/>
            <person name="Carlton J."/>
        </authorList>
    </citation>
    <scope>NUCLEOTIDE SEQUENCE</scope>
    <source>
        <strain evidence="3">G3</strain>
    </source>
</reference>
<dbReference type="OrthoDB" id="568137at2759"/>
<keyword evidence="4" id="KW-1185">Reference proteome</keyword>
<accession>A2GBY3</accession>
<dbReference type="InterPro" id="IPR049733">
    <property type="entry name" value="CCDC61_N"/>
</dbReference>
<sequence length="310" mass="36022">MQDRIEAVFNIRDHHYRIGIETRSSKSFGVDLLDEDIWERWSSDFNASYIKEISRKAGAEKRISIFWRMLQTAIEGTSNEISFDVLSTADVNSLQTKLNPNYKSKDTEDKRYIILTQTTEFEKINFPLSLKQNPLTAAEYGDIIKTLRHENAQLRSQSGADKIQNLQAELRQLHQAYIMMEDQKNAEINDLRLQLQQLQNEVSYNRRSRPQRSSIDTSQQHKVSRSPRAASVTSNSSRNSNNSRGSMNSRGSINSKGSERSRNSRGYSPNRSTYEQRPYRDLRRTPATIEGETDEKLRKLRSYVAQRYRQ</sequence>
<dbReference type="Proteomes" id="UP000001542">
    <property type="component" value="Unassembled WGS sequence"/>
</dbReference>
<feature type="region of interest" description="Disordered" evidence="2">
    <location>
        <begin position="203"/>
        <end position="310"/>
    </location>
</feature>